<comment type="caution">
    <text evidence="2">The sequence shown here is derived from an EMBL/GenBank/DDBJ whole genome shotgun (WGS) entry which is preliminary data.</text>
</comment>
<evidence type="ECO:0000313" key="3">
    <source>
        <dbReference type="Proteomes" id="UP000823868"/>
    </source>
</evidence>
<dbReference type="SUPFAM" id="SSF69255">
    <property type="entry name" value="gp5 N-terminal domain-like"/>
    <property type="match status" value="1"/>
</dbReference>
<proteinExistence type="predicted"/>
<reference evidence="2" key="1">
    <citation type="journal article" date="2021" name="PeerJ">
        <title>Extensive microbial diversity within the chicken gut microbiome revealed by metagenomics and culture.</title>
        <authorList>
            <person name="Gilroy R."/>
            <person name="Ravi A."/>
            <person name="Getino M."/>
            <person name="Pursley I."/>
            <person name="Horton D.L."/>
            <person name="Alikhan N.F."/>
            <person name="Baker D."/>
            <person name="Gharbi K."/>
            <person name="Hall N."/>
            <person name="Watson M."/>
            <person name="Adriaenssens E.M."/>
            <person name="Foster-Nyarko E."/>
            <person name="Jarju S."/>
            <person name="Secka A."/>
            <person name="Antonio M."/>
            <person name="Oren A."/>
            <person name="Chaudhuri R.R."/>
            <person name="La Ragione R."/>
            <person name="Hildebrand F."/>
            <person name="Pallen M.J."/>
        </authorList>
    </citation>
    <scope>NUCLEOTIDE SEQUENCE</scope>
    <source>
        <strain evidence="2">ChiBcec16_6824</strain>
    </source>
</reference>
<accession>A0A9D2BZX8</accession>
<feature type="domain" description="Gp5/Type VI secretion system Vgr protein OB-fold" evidence="1">
    <location>
        <begin position="7"/>
        <end position="81"/>
    </location>
</feature>
<dbReference type="Pfam" id="PF04717">
    <property type="entry name" value="Phage_base_V"/>
    <property type="match status" value="1"/>
</dbReference>
<name>A0A9D2BZX8_9FIRM</name>
<dbReference type="InterPro" id="IPR006531">
    <property type="entry name" value="Gp5/Vgr_OB"/>
</dbReference>
<organism evidence="2 3">
    <name type="scientific">Candidatus Flavonifractor merdigallinarum</name>
    <dbReference type="NCBI Taxonomy" id="2838589"/>
    <lineage>
        <taxon>Bacteria</taxon>
        <taxon>Bacillati</taxon>
        <taxon>Bacillota</taxon>
        <taxon>Clostridia</taxon>
        <taxon>Eubacteriales</taxon>
        <taxon>Oscillospiraceae</taxon>
        <taxon>Flavonifractor</taxon>
    </lineage>
</organism>
<dbReference type="InterPro" id="IPR037026">
    <property type="entry name" value="Vgr_OB-fold_dom_sf"/>
</dbReference>
<reference evidence="2" key="2">
    <citation type="submission" date="2021-04" db="EMBL/GenBank/DDBJ databases">
        <authorList>
            <person name="Gilroy R."/>
        </authorList>
    </citation>
    <scope>NUCLEOTIDE SEQUENCE</scope>
    <source>
        <strain evidence="2">ChiBcec16_6824</strain>
    </source>
</reference>
<dbReference type="AlphaFoldDB" id="A0A9D2BZX8"/>
<gene>
    <name evidence="2" type="ORF">H9841_08485</name>
</gene>
<evidence type="ECO:0000313" key="2">
    <source>
        <dbReference type="EMBL" id="HIY21920.1"/>
    </source>
</evidence>
<dbReference type="Proteomes" id="UP000823868">
    <property type="component" value="Unassembled WGS sequence"/>
</dbReference>
<evidence type="ECO:0000259" key="1">
    <source>
        <dbReference type="Pfam" id="PF04717"/>
    </source>
</evidence>
<dbReference type="EMBL" id="DXDX01000154">
    <property type="protein sequence ID" value="HIY21920.1"/>
    <property type="molecule type" value="Genomic_DNA"/>
</dbReference>
<protein>
    <recommendedName>
        <fullName evidence="1">Gp5/Type VI secretion system Vgr protein OB-fold domain-containing protein</fullName>
    </recommendedName>
</protein>
<dbReference type="Gene3D" id="2.40.50.230">
    <property type="entry name" value="Gp5 N-terminal domain"/>
    <property type="match status" value="1"/>
</dbReference>
<dbReference type="SUPFAM" id="SSF69349">
    <property type="entry name" value="Phage fibre proteins"/>
    <property type="match status" value="1"/>
</dbReference>
<sequence>MRRVGLYLGVVTNINDEEKLNRVKCVPIENDDAEETDWCYVMAPLGGKSCGQFFFPSVNDLVVLAYLGGDPCRPMVLGGYWNTEVTPPYTIQEGKVYNYSIKTPSGTELLFYDEPDKQKVTLTLPSGTVLSIDDEKKAVALQDKGGENALTMDLQGGSIELKAKDKLTLSAGSTSVVLESSGNLTQKSDSKISLETATLEEKGSAKVEVQGAAVEVKADTTMDLQATGTATVKGKMVNIN</sequence>